<reference evidence="8" key="1">
    <citation type="journal article" date="2023" name="Commun. Biol.">
        <title>Genome analysis of Parmales, the sister group of diatoms, reveals the evolutionary specialization of diatoms from phago-mixotrophs to photoautotrophs.</title>
        <authorList>
            <person name="Ban H."/>
            <person name="Sato S."/>
            <person name="Yoshikawa S."/>
            <person name="Yamada K."/>
            <person name="Nakamura Y."/>
            <person name="Ichinomiya M."/>
            <person name="Sato N."/>
            <person name="Blanc-Mathieu R."/>
            <person name="Endo H."/>
            <person name="Kuwata A."/>
            <person name="Ogata H."/>
        </authorList>
    </citation>
    <scope>NUCLEOTIDE SEQUENCE [LARGE SCALE GENOMIC DNA]</scope>
</reference>
<keyword evidence="1" id="KW-0808">Transferase</keyword>
<dbReference type="PANTHER" id="PTHR24348">
    <property type="entry name" value="SERINE/THREONINE-PROTEIN KINASE UNC-51-RELATED"/>
    <property type="match status" value="1"/>
</dbReference>
<dbReference type="SMART" id="SM00220">
    <property type="entry name" value="S_TKc"/>
    <property type="match status" value="1"/>
</dbReference>
<evidence type="ECO:0000256" key="1">
    <source>
        <dbReference type="ARBA" id="ARBA00022679"/>
    </source>
</evidence>
<dbReference type="CDD" id="cd00180">
    <property type="entry name" value="PKc"/>
    <property type="match status" value="1"/>
</dbReference>
<dbReference type="PROSITE" id="PS00108">
    <property type="entry name" value="PROTEIN_KINASE_ST"/>
    <property type="match status" value="1"/>
</dbReference>
<dbReference type="GO" id="GO:0005524">
    <property type="term" value="F:ATP binding"/>
    <property type="evidence" value="ECO:0007669"/>
    <property type="project" value="UniProtKB-KW"/>
</dbReference>
<feature type="region of interest" description="Disordered" evidence="5">
    <location>
        <begin position="189"/>
        <end position="209"/>
    </location>
</feature>
<keyword evidence="3" id="KW-0418">Kinase</keyword>
<accession>A0A9W7L0K5</accession>
<comment type="caution">
    <text evidence="7">The sequence shown here is derived from an EMBL/GenBank/DDBJ whole genome shotgun (WGS) entry which is preliminary data.</text>
</comment>
<dbReference type="OrthoDB" id="206393at2759"/>
<dbReference type="GO" id="GO:0005776">
    <property type="term" value="C:autophagosome"/>
    <property type="evidence" value="ECO:0007669"/>
    <property type="project" value="TreeGrafter"/>
</dbReference>
<dbReference type="GO" id="GO:0005829">
    <property type="term" value="C:cytosol"/>
    <property type="evidence" value="ECO:0007669"/>
    <property type="project" value="TreeGrafter"/>
</dbReference>
<dbReference type="GO" id="GO:0000407">
    <property type="term" value="C:phagophore assembly site"/>
    <property type="evidence" value="ECO:0007669"/>
    <property type="project" value="TreeGrafter"/>
</dbReference>
<dbReference type="PROSITE" id="PS50011">
    <property type="entry name" value="PROTEIN_KINASE_DOM"/>
    <property type="match status" value="1"/>
</dbReference>
<dbReference type="GO" id="GO:0016020">
    <property type="term" value="C:membrane"/>
    <property type="evidence" value="ECO:0007669"/>
    <property type="project" value="TreeGrafter"/>
</dbReference>
<dbReference type="SUPFAM" id="SSF56112">
    <property type="entry name" value="Protein kinase-like (PK-like)"/>
    <property type="match status" value="1"/>
</dbReference>
<dbReference type="Gene3D" id="1.10.510.10">
    <property type="entry name" value="Transferase(Phosphotransferase) domain 1"/>
    <property type="match status" value="1"/>
</dbReference>
<gene>
    <name evidence="7" type="ORF">TrCOL_g8283</name>
</gene>
<keyword evidence="4" id="KW-0067">ATP-binding</keyword>
<name>A0A9W7L0K5_9STRA</name>
<evidence type="ECO:0000256" key="4">
    <source>
        <dbReference type="ARBA" id="ARBA00022840"/>
    </source>
</evidence>
<sequence length="533" mass="59733">MLPRITKDGSKKELNIFSRHVVFRAKSHTLTLKVLNEFEAARVGGGIGKITGFAGVVLGLDFCEARIFIEGSMQALLEACSIMTNHDDVIFFNFHGPKNPLGRHFYDDFIISAPLGLELHQEGLHQEGLHQEGLHQDGLLQEGLRLSGQSRKSSYLTRKRFEAVGEVGKKVAVEVKTRAEAEEDCVHEGAEGGKFSPMSPSVSSPMSTSISSPMSPASLIFKRKKVLQFNDKKFVFVVENTETEEKQVLKEVTAYSELELDQVMKEYECIVSLHTPSPSFGIISPPTMFKEELRCTMVYKMHHCDLFNFLNEYCNLTGKRGVPEGTARLWIAQLLVAVKAMVGKGVAHRDLKPENILLDHHGNVVLTDFELATSVGKAGKEEEDGVPPRVVGTPLYIPPEVGSKRFCDIKKNDIWSLGVIAWEMVHDSNPWKLNVDRMPPYEVLLHTNITTTLGNHAMERGMSDEYFDFVRGCVREHDKRFTVEEAMKHKIFEGIDFGDMGALFKQDGVHELLGEVWGVFKDIQKEARLGSNI</sequence>
<evidence type="ECO:0000256" key="2">
    <source>
        <dbReference type="ARBA" id="ARBA00022741"/>
    </source>
</evidence>
<keyword evidence="2" id="KW-0547">Nucleotide-binding</keyword>
<feature type="domain" description="Protein kinase" evidence="6">
    <location>
        <begin position="161"/>
        <end position="492"/>
    </location>
</feature>
<feature type="compositionally biased region" description="Low complexity" evidence="5">
    <location>
        <begin position="196"/>
        <end position="209"/>
    </location>
</feature>
<evidence type="ECO:0000256" key="3">
    <source>
        <dbReference type="ARBA" id="ARBA00022777"/>
    </source>
</evidence>
<dbReference type="Proteomes" id="UP001165065">
    <property type="component" value="Unassembled WGS sequence"/>
</dbReference>
<dbReference type="GO" id="GO:0010506">
    <property type="term" value="P:regulation of autophagy"/>
    <property type="evidence" value="ECO:0007669"/>
    <property type="project" value="InterPro"/>
</dbReference>
<dbReference type="Pfam" id="PF00069">
    <property type="entry name" value="Pkinase"/>
    <property type="match status" value="1"/>
</dbReference>
<evidence type="ECO:0000313" key="8">
    <source>
        <dbReference type="Proteomes" id="UP001165065"/>
    </source>
</evidence>
<keyword evidence="8" id="KW-1185">Reference proteome</keyword>
<dbReference type="EMBL" id="BRYA01000494">
    <property type="protein sequence ID" value="GMI19431.1"/>
    <property type="molecule type" value="Genomic_DNA"/>
</dbReference>
<dbReference type="InterPro" id="IPR011009">
    <property type="entry name" value="Kinase-like_dom_sf"/>
</dbReference>
<dbReference type="AlphaFoldDB" id="A0A9W7L0K5"/>
<dbReference type="InterPro" id="IPR008271">
    <property type="entry name" value="Ser/Thr_kinase_AS"/>
</dbReference>
<evidence type="ECO:0000259" key="6">
    <source>
        <dbReference type="PROSITE" id="PS50011"/>
    </source>
</evidence>
<dbReference type="InterPro" id="IPR000719">
    <property type="entry name" value="Prot_kinase_dom"/>
</dbReference>
<dbReference type="GO" id="GO:0000045">
    <property type="term" value="P:autophagosome assembly"/>
    <property type="evidence" value="ECO:0007669"/>
    <property type="project" value="TreeGrafter"/>
</dbReference>
<protein>
    <recommendedName>
        <fullName evidence="6">Protein kinase domain-containing protein</fullName>
    </recommendedName>
</protein>
<dbReference type="PANTHER" id="PTHR24348:SF22">
    <property type="entry name" value="NON-SPECIFIC SERINE_THREONINE PROTEIN KINASE"/>
    <property type="match status" value="1"/>
</dbReference>
<dbReference type="InterPro" id="IPR045269">
    <property type="entry name" value="Atg1-like"/>
</dbReference>
<evidence type="ECO:0000256" key="5">
    <source>
        <dbReference type="SAM" id="MobiDB-lite"/>
    </source>
</evidence>
<organism evidence="7 8">
    <name type="scientific">Triparma columacea</name>
    <dbReference type="NCBI Taxonomy" id="722753"/>
    <lineage>
        <taxon>Eukaryota</taxon>
        <taxon>Sar</taxon>
        <taxon>Stramenopiles</taxon>
        <taxon>Ochrophyta</taxon>
        <taxon>Bolidophyceae</taxon>
        <taxon>Parmales</taxon>
        <taxon>Triparmaceae</taxon>
        <taxon>Triparma</taxon>
    </lineage>
</organism>
<proteinExistence type="predicted"/>
<evidence type="ECO:0000313" key="7">
    <source>
        <dbReference type="EMBL" id="GMI19431.1"/>
    </source>
</evidence>
<dbReference type="GO" id="GO:0004674">
    <property type="term" value="F:protein serine/threonine kinase activity"/>
    <property type="evidence" value="ECO:0007669"/>
    <property type="project" value="InterPro"/>
</dbReference>